<keyword evidence="9" id="KW-1185">Reference proteome</keyword>
<accession>A0AAW0E2L7</accession>
<proteinExistence type="predicted"/>
<evidence type="ECO:0000256" key="4">
    <source>
        <dbReference type="ARBA" id="ARBA00022833"/>
    </source>
</evidence>
<sequence length="376" mass="40985">MPRIPTQTSALLRKRSKSTTAKNGKTPPYPPLQHKCSHEGCDWSYKNPTDLSRHTARHLSPEEREKLMHHCPFPGCTHKSLQKSNMKTHYTSKHTTEKPYACNQCDFGTSDPSCYHRHMCGQHGYVPGTEPRKRKSAARDIIPDVVVVESEAQEPVEVPVASGSGFSSPSPSADDASPSPAPSTPSSCYELGYPYDVAPYDLDAYLSSSSSGVDFSLVDWSLQELISLFATPEGTVNPKDLSYDLYPSNDCKAEPEKSDFSAYTQGRFEANVFLPTSDPSLSLSLSLSPSPSPVATSAHYAAATCDLPPMAWYPNHIPWTDEEASLFFAPPPPAYSPPPPPAVDVDYRFAPASVVDGYGHLAPSAQFSGEYSGVIY</sequence>
<evidence type="ECO:0000256" key="3">
    <source>
        <dbReference type="ARBA" id="ARBA00022771"/>
    </source>
</evidence>
<protein>
    <recommendedName>
        <fullName evidence="7">C2H2-type domain-containing protein</fullName>
    </recommendedName>
</protein>
<feature type="compositionally biased region" description="Polar residues" evidence="6">
    <location>
        <begin position="1"/>
        <end position="10"/>
    </location>
</feature>
<name>A0AAW0E2L7_9AGAR</name>
<feature type="region of interest" description="Disordered" evidence="6">
    <location>
        <begin position="152"/>
        <end position="185"/>
    </location>
</feature>
<dbReference type="PROSITE" id="PS00028">
    <property type="entry name" value="ZINC_FINGER_C2H2_1"/>
    <property type="match status" value="1"/>
</dbReference>
<evidence type="ECO:0000313" key="9">
    <source>
        <dbReference type="Proteomes" id="UP001362999"/>
    </source>
</evidence>
<evidence type="ECO:0000256" key="1">
    <source>
        <dbReference type="ARBA" id="ARBA00022723"/>
    </source>
</evidence>
<dbReference type="InterPro" id="IPR036236">
    <property type="entry name" value="Znf_C2H2_sf"/>
</dbReference>
<dbReference type="PANTHER" id="PTHR24403">
    <property type="entry name" value="ZINC FINGER PROTEIN"/>
    <property type="match status" value="1"/>
</dbReference>
<dbReference type="InterPro" id="IPR013087">
    <property type="entry name" value="Znf_C2H2_type"/>
</dbReference>
<comment type="caution">
    <text evidence="8">The sequence shown here is derived from an EMBL/GenBank/DDBJ whole genome shotgun (WGS) entry which is preliminary data.</text>
</comment>
<feature type="compositionally biased region" description="Low complexity" evidence="6">
    <location>
        <begin position="158"/>
        <end position="178"/>
    </location>
</feature>
<dbReference type="GO" id="GO:0008270">
    <property type="term" value="F:zinc ion binding"/>
    <property type="evidence" value="ECO:0007669"/>
    <property type="project" value="UniProtKB-KW"/>
</dbReference>
<dbReference type="AlphaFoldDB" id="A0AAW0E2L7"/>
<feature type="domain" description="C2H2-type" evidence="7">
    <location>
        <begin position="69"/>
        <end position="99"/>
    </location>
</feature>
<keyword evidence="1" id="KW-0479">Metal-binding</keyword>
<evidence type="ECO:0000259" key="7">
    <source>
        <dbReference type="PROSITE" id="PS50157"/>
    </source>
</evidence>
<evidence type="ECO:0000256" key="6">
    <source>
        <dbReference type="SAM" id="MobiDB-lite"/>
    </source>
</evidence>
<dbReference type="EMBL" id="JAWWNJ010000004">
    <property type="protein sequence ID" value="KAK7057977.1"/>
    <property type="molecule type" value="Genomic_DNA"/>
</dbReference>
<dbReference type="PROSITE" id="PS50157">
    <property type="entry name" value="ZINC_FINGER_C2H2_2"/>
    <property type="match status" value="1"/>
</dbReference>
<feature type="region of interest" description="Disordered" evidence="6">
    <location>
        <begin position="1"/>
        <end position="33"/>
    </location>
</feature>
<dbReference type="SUPFAM" id="SSF57667">
    <property type="entry name" value="beta-beta-alpha zinc fingers"/>
    <property type="match status" value="1"/>
</dbReference>
<dbReference type="InterPro" id="IPR050688">
    <property type="entry name" value="Zinc_finger/UBP_domain"/>
</dbReference>
<gene>
    <name evidence="8" type="ORF">R3P38DRAFT_3342118</name>
</gene>
<dbReference type="Gene3D" id="3.30.160.60">
    <property type="entry name" value="Classic Zinc Finger"/>
    <property type="match status" value="1"/>
</dbReference>
<dbReference type="Proteomes" id="UP001362999">
    <property type="component" value="Unassembled WGS sequence"/>
</dbReference>
<reference evidence="8 9" key="1">
    <citation type="journal article" date="2024" name="J Genomics">
        <title>Draft genome sequencing and assembly of Favolaschia claudopus CIRM-BRFM 2984 isolated from oak limbs.</title>
        <authorList>
            <person name="Navarro D."/>
            <person name="Drula E."/>
            <person name="Chaduli D."/>
            <person name="Cazenave R."/>
            <person name="Ahrendt S."/>
            <person name="Wang J."/>
            <person name="Lipzen A."/>
            <person name="Daum C."/>
            <person name="Barry K."/>
            <person name="Grigoriev I.V."/>
            <person name="Favel A."/>
            <person name="Rosso M.N."/>
            <person name="Martin F."/>
        </authorList>
    </citation>
    <scope>NUCLEOTIDE SEQUENCE [LARGE SCALE GENOMIC DNA]</scope>
    <source>
        <strain evidence="8 9">CIRM-BRFM 2984</strain>
    </source>
</reference>
<keyword evidence="4" id="KW-0862">Zinc</keyword>
<keyword evidence="2" id="KW-0677">Repeat</keyword>
<evidence type="ECO:0000313" key="8">
    <source>
        <dbReference type="EMBL" id="KAK7057977.1"/>
    </source>
</evidence>
<organism evidence="8 9">
    <name type="scientific">Favolaschia claudopus</name>
    <dbReference type="NCBI Taxonomy" id="2862362"/>
    <lineage>
        <taxon>Eukaryota</taxon>
        <taxon>Fungi</taxon>
        <taxon>Dikarya</taxon>
        <taxon>Basidiomycota</taxon>
        <taxon>Agaricomycotina</taxon>
        <taxon>Agaricomycetes</taxon>
        <taxon>Agaricomycetidae</taxon>
        <taxon>Agaricales</taxon>
        <taxon>Marasmiineae</taxon>
        <taxon>Mycenaceae</taxon>
        <taxon>Favolaschia</taxon>
    </lineage>
</organism>
<dbReference type="SMART" id="SM00355">
    <property type="entry name" value="ZnF_C2H2"/>
    <property type="match status" value="3"/>
</dbReference>
<keyword evidence="3 5" id="KW-0863">Zinc-finger</keyword>
<evidence type="ECO:0000256" key="2">
    <source>
        <dbReference type="ARBA" id="ARBA00022737"/>
    </source>
</evidence>
<evidence type="ECO:0000256" key="5">
    <source>
        <dbReference type="PROSITE-ProRule" id="PRU00042"/>
    </source>
</evidence>